<gene>
    <name evidence="2" type="ORF">BST85_01745</name>
</gene>
<dbReference type="PROSITE" id="PS50213">
    <property type="entry name" value="FAS1"/>
    <property type="match status" value="1"/>
</dbReference>
<dbReference type="Proteomes" id="UP000239800">
    <property type="component" value="Unassembled WGS sequence"/>
</dbReference>
<dbReference type="PROSITE" id="PS51257">
    <property type="entry name" value="PROKAR_LIPOPROTEIN"/>
    <property type="match status" value="1"/>
</dbReference>
<keyword evidence="3" id="KW-1185">Reference proteome</keyword>
<reference evidence="2 3" key="1">
    <citation type="submission" date="2016-11" db="EMBL/GenBank/DDBJ databases">
        <title>Trade-off between light-utilization and light-protection in marine flavobacteria.</title>
        <authorList>
            <person name="Kumagai Y."/>
        </authorList>
    </citation>
    <scope>NUCLEOTIDE SEQUENCE [LARGE SCALE GENOMIC DNA]</scope>
    <source>
        <strain evidence="2 3">NBRC 107741</strain>
    </source>
</reference>
<dbReference type="PANTHER" id="PTHR10900">
    <property type="entry name" value="PERIOSTIN-RELATED"/>
    <property type="match status" value="1"/>
</dbReference>
<evidence type="ECO:0000313" key="3">
    <source>
        <dbReference type="Proteomes" id="UP000239800"/>
    </source>
</evidence>
<dbReference type="RefSeq" id="WP_104811686.1">
    <property type="nucleotide sequence ID" value="NZ_MQUB01000001.1"/>
</dbReference>
<comment type="caution">
    <text evidence="2">The sequence shown here is derived from an EMBL/GenBank/DDBJ whole genome shotgun (WGS) entry which is preliminary data.</text>
</comment>
<evidence type="ECO:0000259" key="1">
    <source>
        <dbReference type="PROSITE" id="PS50213"/>
    </source>
</evidence>
<name>A0A2S7KMB0_9FLAO</name>
<dbReference type="OrthoDB" id="1437887at2"/>
<evidence type="ECO:0000313" key="2">
    <source>
        <dbReference type="EMBL" id="PQB03766.1"/>
    </source>
</evidence>
<protein>
    <recommendedName>
        <fullName evidence="1">FAS1 domain-containing protein</fullName>
    </recommendedName>
</protein>
<dbReference type="SMART" id="SM00554">
    <property type="entry name" value="FAS1"/>
    <property type="match status" value="1"/>
</dbReference>
<dbReference type="SUPFAM" id="SSF82153">
    <property type="entry name" value="FAS1 domain"/>
    <property type="match status" value="1"/>
</dbReference>
<dbReference type="InterPro" id="IPR036378">
    <property type="entry name" value="FAS1_dom_sf"/>
</dbReference>
<dbReference type="AlphaFoldDB" id="A0A2S7KMB0"/>
<dbReference type="PANTHER" id="PTHR10900:SF77">
    <property type="entry name" value="FI19380P1"/>
    <property type="match status" value="1"/>
</dbReference>
<dbReference type="EMBL" id="MQUB01000001">
    <property type="protein sequence ID" value="PQB03766.1"/>
    <property type="molecule type" value="Genomic_DNA"/>
</dbReference>
<feature type="domain" description="FAS1" evidence="1">
    <location>
        <begin position="62"/>
        <end position="206"/>
    </location>
</feature>
<dbReference type="InterPro" id="IPR000782">
    <property type="entry name" value="FAS1_domain"/>
</dbReference>
<proteinExistence type="predicted"/>
<accession>A0A2S7KMB0</accession>
<dbReference type="Pfam" id="PF02469">
    <property type="entry name" value="Fasciclin"/>
    <property type="match status" value="1"/>
</dbReference>
<dbReference type="InterPro" id="IPR050904">
    <property type="entry name" value="Adhesion/Biosynth-related"/>
</dbReference>
<sequence>MNKYLVLSLVVLLFTACKNEVKEGSSDSDKTDTITDASPMNTEVRRVIPVKKELSELEKNQVNSLMTKIMLNTELRTFSSITVSAQMTDMLASEEGPFTVFVPESLAFNQVPQETINELVNPSNKEGLVNFLNGYIVDGLYDAESITAQLAEKGSLSLESRAGTTLTLNQTTSGIQIEDSDGNKARVVQADIVGFNGVVHSLDAVLGLN</sequence>
<organism evidence="2 3">
    <name type="scientific">Aureitalea marina</name>
    <dbReference type="NCBI Taxonomy" id="930804"/>
    <lineage>
        <taxon>Bacteria</taxon>
        <taxon>Pseudomonadati</taxon>
        <taxon>Bacteroidota</taxon>
        <taxon>Flavobacteriia</taxon>
        <taxon>Flavobacteriales</taxon>
        <taxon>Flavobacteriaceae</taxon>
        <taxon>Aureitalea</taxon>
    </lineage>
</organism>
<dbReference type="Gene3D" id="2.30.180.10">
    <property type="entry name" value="FAS1 domain"/>
    <property type="match status" value="1"/>
</dbReference>